<reference evidence="1" key="1">
    <citation type="submission" date="2014-11" db="EMBL/GenBank/DDBJ databases">
        <authorList>
            <person name="Amaro Gonzalez C."/>
        </authorList>
    </citation>
    <scope>NUCLEOTIDE SEQUENCE</scope>
</reference>
<dbReference type="EMBL" id="GBXM01084215">
    <property type="protein sequence ID" value="JAH24362.1"/>
    <property type="molecule type" value="Transcribed_RNA"/>
</dbReference>
<dbReference type="AlphaFoldDB" id="A0A0E9R6H6"/>
<organism evidence="1">
    <name type="scientific">Anguilla anguilla</name>
    <name type="common">European freshwater eel</name>
    <name type="synonym">Muraena anguilla</name>
    <dbReference type="NCBI Taxonomy" id="7936"/>
    <lineage>
        <taxon>Eukaryota</taxon>
        <taxon>Metazoa</taxon>
        <taxon>Chordata</taxon>
        <taxon>Craniata</taxon>
        <taxon>Vertebrata</taxon>
        <taxon>Euteleostomi</taxon>
        <taxon>Actinopterygii</taxon>
        <taxon>Neopterygii</taxon>
        <taxon>Teleostei</taxon>
        <taxon>Anguilliformes</taxon>
        <taxon>Anguillidae</taxon>
        <taxon>Anguilla</taxon>
    </lineage>
</organism>
<name>A0A0E9R6H6_ANGAN</name>
<accession>A0A0E9R6H6</accession>
<protein>
    <submittedName>
        <fullName evidence="1">Uncharacterized protein</fullName>
    </submittedName>
</protein>
<reference evidence="1" key="2">
    <citation type="journal article" date="2015" name="Fish Shellfish Immunol.">
        <title>Early steps in the European eel (Anguilla anguilla)-Vibrio vulnificus interaction in the gills: Role of the RtxA13 toxin.</title>
        <authorList>
            <person name="Callol A."/>
            <person name="Pajuelo D."/>
            <person name="Ebbesson L."/>
            <person name="Teles M."/>
            <person name="MacKenzie S."/>
            <person name="Amaro C."/>
        </authorList>
    </citation>
    <scope>NUCLEOTIDE SEQUENCE</scope>
</reference>
<proteinExistence type="predicted"/>
<evidence type="ECO:0000313" key="1">
    <source>
        <dbReference type="EMBL" id="JAH24362.1"/>
    </source>
</evidence>
<sequence>MKTCFPDHLREFLIISTCGRMWTSHCTSMLPEHNLLSLISHPLRFHKDKTLI</sequence>